<accession>A0ABY7WH46</accession>
<proteinExistence type="predicted"/>
<evidence type="ECO:0000313" key="1">
    <source>
        <dbReference type="EMBL" id="WDF67600.1"/>
    </source>
</evidence>
<dbReference type="Gene3D" id="2.60.120.260">
    <property type="entry name" value="Galactose-binding domain-like"/>
    <property type="match status" value="1"/>
</dbReference>
<organism evidence="1 2">
    <name type="scientific">Sphingobacterium oryzagri</name>
    <dbReference type="NCBI Taxonomy" id="3025669"/>
    <lineage>
        <taxon>Bacteria</taxon>
        <taxon>Pseudomonadati</taxon>
        <taxon>Bacteroidota</taxon>
        <taxon>Sphingobacteriia</taxon>
        <taxon>Sphingobacteriales</taxon>
        <taxon>Sphingobacteriaceae</taxon>
        <taxon>Sphingobacterium</taxon>
    </lineage>
</organism>
<dbReference type="EMBL" id="CP117880">
    <property type="protein sequence ID" value="WDF67600.1"/>
    <property type="molecule type" value="Genomic_DNA"/>
</dbReference>
<dbReference type="InterPro" id="IPR008979">
    <property type="entry name" value="Galactose-bd-like_sf"/>
</dbReference>
<evidence type="ECO:0000313" key="2">
    <source>
        <dbReference type="Proteomes" id="UP001221558"/>
    </source>
</evidence>
<protein>
    <recommendedName>
        <fullName evidence="3">F5/8 type C domain-containing protein</fullName>
    </recommendedName>
</protein>
<dbReference type="SUPFAM" id="SSF49785">
    <property type="entry name" value="Galactose-binding domain-like"/>
    <property type="match status" value="1"/>
</dbReference>
<dbReference type="RefSeq" id="WP_274266328.1">
    <property type="nucleotide sequence ID" value="NZ_CP117880.1"/>
</dbReference>
<reference evidence="1 2" key="1">
    <citation type="submission" date="2023-02" db="EMBL/GenBank/DDBJ databases">
        <title>Genome sequence of Sphingobacterium sp. KACC 22765.</title>
        <authorList>
            <person name="Kim S."/>
            <person name="Heo J."/>
            <person name="Kwon S.-W."/>
        </authorList>
    </citation>
    <scope>NUCLEOTIDE SEQUENCE [LARGE SCALE GENOMIC DNA]</scope>
    <source>
        <strain evidence="1 2">KACC 22765</strain>
    </source>
</reference>
<sequence length="472" mass="53661">MKASIYVSCFVLFALLSSCKQQFVKPVDEVAEEESGNTLPAPPATWQENWFEHDQVVKRVFYNDRIAVYFDDDVDTVQTTWMFPFIDTVWSYTRSVYGDFGASDTTNRLFAIFHTGKYGGGHPFMYYDANRLYRNGIDIGSGADAWINQTNWETNTIIHEVAHVVEMAGKGVKNSPAHWSIWGDSKWAEIFVYDVYKNTHMTSKMNDAYTDFYNTTDNFPRANTAWFKHWFLPIYQQFNEATVLNAYFEALAAAFPKRPYPVIGQEYTRELNFGEFVHFWSAASGVNLSTRARLAFGPNDRNNASWLTQFTQAQADFGSLSYAAVDPFFGADLSQQATISVSVENVGGATGTEGSGKLNDFDIQTKFFANGFTSGFWIQQEVASPVIANAYLISSANDAPNRDPKSWILQGSHDGQQWTALDSRQGETFEARRSCKVYDFANTTAYRYYRLQISETLNSPDIQLAEWRIMRK</sequence>
<dbReference type="PROSITE" id="PS51257">
    <property type="entry name" value="PROKAR_LIPOPROTEIN"/>
    <property type="match status" value="1"/>
</dbReference>
<gene>
    <name evidence="1" type="ORF">PQ465_14970</name>
</gene>
<dbReference type="Proteomes" id="UP001221558">
    <property type="component" value="Chromosome"/>
</dbReference>
<keyword evidence="2" id="KW-1185">Reference proteome</keyword>
<evidence type="ECO:0008006" key="3">
    <source>
        <dbReference type="Google" id="ProtNLM"/>
    </source>
</evidence>
<name>A0ABY7WH46_9SPHI</name>